<accession>A0A6C0AMI9</accession>
<evidence type="ECO:0000313" key="1">
    <source>
        <dbReference type="EMBL" id="QHS81019.1"/>
    </source>
</evidence>
<protein>
    <submittedName>
        <fullName evidence="1">Uncharacterized protein</fullName>
    </submittedName>
</protein>
<dbReference type="EMBL" id="MN740728">
    <property type="protein sequence ID" value="QHS81019.1"/>
    <property type="molecule type" value="Genomic_DNA"/>
</dbReference>
<dbReference type="AlphaFoldDB" id="A0A6C0AMI9"/>
<sequence>MTFRREYGFLGPGAPVFLAGFNRPINPLASESAAGPALATVDFLSRFFLNISGPAATWV</sequence>
<proteinExistence type="predicted"/>
<organism evidence="1">
    <name type="scientific">viral metagenome</name>
    <dbReference type="NCBI Taxonomy" id="1070528"/>
    <lineage>
        <taxon>unclassified sequences</taxon>
        <taxon>metagenomes</taxon>
        <taxon>organismal metagenomes</taxon>
    </lineage>
</organism>
<reference evidence="1" key="1">
    <citation type="journal article" date="2020" name="Nature">
        <title>Giant virus diversity and host interactions through global metagenomics.</title>
        <authorList>
            <person name="Schulz F."/>
            <person name="Roux S."/>
            <person name="Paez-Espino D."/>
            <person name="Jungbluth S."/>
            <person name="Walsh D.A."/>
            <person name="Denef V.J."/>
            <person name="McMahon K.D."/>
            <person name="Konstantinidis K.T."/>
            <person name="Eloe-Fadrosh E.A."/>
            <person name="Kyrpides N.C."/>
            <person name="Woyke T."/>
        </authorList>
    </citation>
    <scope>NUCLEOTIDE SEQUENCE</scope>
    <source>
        <strain evidence="1">GVMAG-S-1101161-73</strain>
    </source>
</reference>
<name>A0A6C0AMI9_9ZZZZ</name>